<dbReference type="PaxDb" id="3218-PP1S57_64V6.1"/>
<reference evidence="2 4" key="1">
    <citation type="journal article" date="2008" name="Science">
        <title>The Physcomitrella genome reveals evolutionary insights into the conquest of land by plants.</title>
        <authorList>
            <person name="Rensing S."/>
            <person name="Lang D."/>
            <person name="Zimmer A."/>
            <person name="Terry A."/>
            <person name="Salamov A."/>
            <person name="Shapiro H."/>
            <person name="Nishiyama T."/>
            <person name="Perroud P.-F."/>
            <person name="Lindquist E."/>
            <person name="Kamisugi Y."/>
            <person name="Tanahashi T."/>
            <person name="Sakakibara K."/>
            <person name="Fujita T."/>
            <person name="Oishi K."/>
            <person name="Shin-I T."/>
            <person name="Kuroki Y."/>
            <person name="Toyoda A."/>
            <person name="Suzuki Y."/>
            <person name="Hashimoto A."/>
            <person name="Yamaguchi K."/>
            <person name="Sugano A."/>
            <person name="Kohara Y."/>
            <person name="Fujiyama A."/>
            <person name="Anterola A."/>
            <person name="Aoki S."/>
            <person name="Ashton N."/>
            <person name="Barbazuk W.B."/>
            <person name="Barker E."/>
            <person name="Bennetzen J."/>
            <person name="Bezanilla M."/>
            <person name="Blankenship R."/>
            <person name="Cho S.H."/>
            <person name="Dutcher S."/>
            <person name="Estelle M."/>
            <person name="Fawcett J.A."/>
            <person name="Gundlach H."/>
            <person name="Hanada K."/>
            <person name="Heyl A."/>
            <person name="Hicks K.A."/>
            <person name="Hugh J."/>
            <person name="Lohr M."/>
            <person name="Mayer K."/>
            <person name="Melkozernov A."/>
            <person name="Murata T."/>
            <person name="Nelson D."/>
            <person name="Pils B."/>
            <person name="Prigge M."/>
            <person name="Reiss B."/>
            <person name="Renner T."/>
            <person name="Rombauts S."/>
            <person name="Rushton P."/>
            <person name="Sanderfoot A."/>
            <person name="Schween G."/>
            <person name="Shiu S.-H."/>
            <person name="Stueber K."/>
            <person name="Theodoulou F.L."/>
            <person name="Tu H."/>
            <person name="Van de Peer Y."/>
            <person name="Verrier P.J."/>
            <person name="Waters E."/>
            <person name="Wood A."/>
            <person name="Yang L."/>
            <person name="Cove D."/>
            <person name="Cuming A."/>
            <person name="Hasebe M."/>
            <person name="Lucas S."/>
            <person name="Mishler D.B."/>
            <person name="Reski R."/>
            <person name="Grigoriev I."/>
            <person name="Quatrano R.S."/>
            <person name="Boore J.L."/>
        </authorList>
    </citation>
    <scope>NUCLEOTIDE SEQUENCE [LARGE SCALE GENOMIC DNA]</scope>
    <source>
        <strain evidence="3 4">cv. Gransden 2004</strain>
    </source>
</reference>
<dbReference type="SUPFAM" id="SSF52833">
    <property type="entry name" value="Thioredoxin-like"/>
    <property type="match status" value="1"/>
</dbReference>
<dbReference type="PANTHER" id="PTHR35739">
    <property type="entry name" value="OS01G0861700 PROTEIN"/>
    <property type="match status" value="1"/>
</dbReference>
<dbReference type="PANTHER" id="PTHR35739:SF1">
    <property type="entry name" value="OS01G0861700 PROTEIN"/>
    <property type="match status" value="1"/>
</dbReference>
<dbReference type="Gene3D" id="1.20.120.520">
    <property type="entry name" value="nmb1532 protein domain like"/>
    <property type="match status" value="1"/>
</dbReference>
<dbReference type="InterPro" id="IPR004045">
    <property type="entry name" value="Glutathione_S-Trfase_N"/>
</dbReference>
<dbReference type="Pfam" id="PF01814">
    <property type="entry name" value="Hemerythrin"/>
    <property type="match status" value="1"/>
</dbReference>
<dbReference type="SUPFAM" id="SSF47616">
    <property type="entry name" value="GST C-terminal domain-like"/>
    <property type="match status" value="1"/>
</dbReference>
<evidence type="ECO:0000313" key="2">
    <source>
        <dbReference type="EMBL" id="PNR27714.1"/>
    </source>
</evidence>
<dbReference type="CDD" id="cd00299">
    <property type="entry name" value="GST_C_family"/>
    <property type="match status" value="1"/>
</dbReference>
<protein>
    <recommendedName>
        <fullName evidence="1">GST N-terminal domain-containing protein</fullName>
    </recommendedName>
</protein>
<accession>A0A2K1IEL6</accession>
<dbReference type="InterPro" id="IPR036282">
    <property type="entry name" value="Glutathione-S-Trfase_C_sf"/>
</dbReference>
<dbReference type="CDD" id="cd12108">
    <property type="entry name" value="Hr-like"/>
    <property type="match status" value="1"/>
</dbReference>
<dbReference type="CDD" id="cd00570">
    <property type="entry name" value="GST_N_family"/>
    <property type="match status" value="1"/>
</dbReference>
<evidence type="ECO:0000259" key="1">
    <source>
        <dbReference type="PROSITE" id="PS50404"/>
    </source>
</evidence>
<dbReference type="AlphaFoldDB" id="A0A2K1IEL6"/>
<reference evidence="3" key="3">
    <citation type="submission" date="2020-12" db="UniProtKB">
        <authorList>
            <consortium name="EnsemblPlants"/>
        </authorList>
    </citation>
    <scope>IDENTIFICATION</scope>
</reference>
<keyword evidence="4" id="KW-1185">Reference proteome</keyword>
<dbReference type="Gramene" id="Pp3c25_11860V3.1">
    <property type="protein sequence ID" value="Pp3c25_11860V3.1"/>
    <property type="gene ID" value="Pp3c25_11860"/>
</dbReference>
<organism evidence="2">
    <name type="scientific">Physcomitrium patens</name>
    <name type="common">Spreading-leaved earth moss</name>
    <name type="synonym">Physcomitrella patens</name>
    <dbReference type="NCBI Taxonomy" id="3218"/>
    <lineage>
        <taxon>Eukaryota</taxon>
        <taxon>Viridiplantae</taxon>
        <taxon>Streptophyta</taxon>
        <taxon>Embryophyta</taxon>
        <taxon>Bryophyta</taxon>
        <taxon>Bryophytina</taxon>
        <taxon>Bryopsida</taxon>
        <taxon>Funariidae</taxon>
        <taxon>Funariales</taxon>
        <taxon>Funariaceae</taxon>
        <taxon>Physcomitrium</taxon>
    </lineage>
</organism>
<dbReference type="InterPro" id="IPR012312">
    <property type="entry name" value="Hemerythrin-like"/>
</dbReference>
<evidence type="ECO:0000313" key="3">
    <source>
        <dbReference type="EnsemblPlants" id="Pp3c25_11860V3.1"/>
    </source>
</evidence>
<dbReference type="EMBL" id="ABEU02000025">
    <property type="protein sequence ID" value="PNR27714.1"/>
    <property type="molecule type" value="Genomic_DNA"/>
</dbReference>
<dbReference type="Proteomes" id="UP000006727">
    <property type="component" value="Chromosome 25"/>
</dbReference>
<dbReference type="InterPro" id="IPR036249">
    <property type="entry name" value="Thioredoxin-like_sf"/>
</dbReference>
<feature type="domain" description="GST N-terminal" evidence="1">
    <location>
        <begin position="80"/>
        <end position="161"/>
    </location>
</feature>
<proteinExistence type="predicted"/>
<gene>
    <name evidence="2" type="ORF">PHYPA_029866</name>
</gene>
<dbReference type="PROSITE" id="PS50404">
    <property type="entry name" value="GST_NTER"/>
    <property type="match status" value="1"/>
</dbReference>
<evidence type="ECO:0000313" key="4">
    <source>
        <dbReference type="Proteomes" id="UP000006727"/>
    </source>
</evidence>
<dbReference type="Pfam" id="PF13417">
    <property type="entry name" value="GST_N_3"/>
    <property type="match status" value="1"/>
</dbReference>
<reference evidence="2 4" key="2">
    <citation type="journal article" date="2018" name="Plant J.">
        <title>The Physcomitrella patens chromosome-scale assembly reveals moss genome structure and evolution.</title>
        <authorList>
            <person name="Lang D."/>
            <person name="Ullrich K.K."/>
            <person name="Murat F."/>
            <person name="Fuchs J."/>
            <person name="Jenkins J."/>
            <person name="Haas F.B."/>
            <person name="Piednoel M."/>
            <person name="Gundlach H."/>
            <person name="Van Bel M."/>
            <person name="Meyberg R."/>
            <person name="Vives C."/>
            <person name="Morata J."/>
            <person name="Symeonidi A."/>
            <person name="Hiss M."/>
            <person name="Muchero W."/>
            <person name="Kamisugi Y."/>
            <person name="Saleh O."/>
            <person name="Blanc G."/>
            <person name="Decker E.L."/>
            <person name="van Gessel N."/>
            <person name="Grimwood J."/>
            <person name="Hayes R.D."/>
            <person name="Graham S.W."/>
            <person name="Gunter L.E."/>
            <person name="McDaniel S.F."/>
            <person name="Hoernstein S.N.W."/>
            <person name="Larsson A."/>
            <person name="Li F.W."/>
            <person name="Perroud P.F."/>
            <person name="Phillips J."/>
            <person name="Ranjan P."/>
            <person name="Rokshar D.S."/>
            <person name="Rothfels C.J."/>
            <person name="Schneider L."/>
            <person name="Shu S."/>
            <person name="Stevenson D.W."/>
            <person name="Thummler F."/>
            <person name="Tillich M."/>
            <person name="Villarreal Aguilar J.C."/>
            <person name="Widiez T."/>
            <person name="Wong G.K."/>
            <person name="Wymore A."/>
            <person name="Zhang Y."/>
            <person name="Zimmer A.D."/>
            <person name="Quatrano R.S."/>
            <person name="Mayer K.F.X."/>
            <person name="Goodstein D."/>
            <person name="Casacuberta J.M."/>
            <person name="Vandepoele K."/>
            <person name="Reski R."/>
            <person name="Cuming A.C."/>
            <person name="Tuskan G.A."/>
            <person name="Maumus F."/>
            <person name="Salse J."/>
            <person name="Schmutz J."/>
            <person name="Rensing S.A."/>
        </authorList>
    </citation>
    <scope>NUCLEOTIDE SEQUENCE [LARGE SCALE GENOMIC DNA]</scope>
    <source>
        <strain evidence="3 4">cv. Gransden 2004</strain>
    </source>
</reference>
<name>A0A2K1IEL6_PHYPA</name>
<sequence>MVLGGYHIGAWLKVRSCLTSLLKMGICWPKLAPSKHKDELVSSKSSTVVPTSSSTTDYESSTHETISCEANRAEAKRNIPGVELIGDLLCPFTLRVLIALQFKGILVNPTWLTPADLKNPNRIIIGSPNGKYPVLQYGLHRLIGSTGTMLDYIEETFQDPPLIPRFIRDEVMKWVAFIRDEFTPILVQLIYDGSHLEQHKMTLNLESAFAELNNGKCEHGKHGRYFLGNQFTLVDVYLIPSLLLVDVAKFFRGITIGTVHSHLLSYSQAMHSFSNYAPMYGRLVVLMQEHAQMEEMVLFPAIDSTDEGMSGTALTDHARDLPVMNGIREDIKGVMALEQGYSDYLGVQALATRLRVYQHNTVVHYREEERDLLPQLNLVDLGCKKQEDLVTQCFQIMEESHERLLPFLLQGMEPYEVNQYLGLLQKSFVGGTSRLFTRNSHYLKNLDEEFGDVCQIARERISELVAP</sequence>
<dbReference type="EnsemblPlants" id="Pp3c25_11860V3.1">
    <property type="protein sequence ID" value="Pp3c25_11860V3.1"/>
    <property type="gene ID" value="Pp3c25_11860"/>
</dbReference>
<dbReference type="Gene3D" id="3.40.30.10">
    <property type="entry name" value="Glutaredoxin"/>
    <property type="match status" value="1"/>
</dbReference>
<dbReference type="Gene3D" id="1.20.1050.10">
    <property type="match status" value="1"/>
</dbReference>